<dbReference type="Proteomes" id="UP001530315">
    <property type="component" value="Unassembled WGS sequence"/>
</dbReference>
<feature type="region of interest" description="Disordered" evidence="1">
    <location>
        <begin position="165"/>
        <end position="203"/>
    </location>
</feature>
<feature type="compositionally biased region" description="Gly residues" evidence="1">
    <location>
        <begin position="166"/>
        <end position="178"/>
    </location>
</feature>
<dbReference type="AlphaFoldDB" id="A0ABD3MKQ7"/>
<accession>A0ABD3MKQ7</accession>
<dbReference type="EMBL" id="JALLAZ020001771">
    <property type="protein sequence ID" value="KAL3764493.1"/>
    <property type="molecule type" value="Genomic_DNA"/>
</dbReference>
<feature type="region of interest" description="Disordered" evidence="1">
    <location>
        <begin position="501"/>
        <end position="522"/>
    </location>
</feature>
<evidence type="ECO:0000259" key="2">
    <source>
        <dbReference type="Pfam" id="PF20179"/>
    </source>
</evidence>
<feature type="compositionally biased region" description="Basic and acidic residues" evidence="1">
    <location>
        <begin position="583"/>
        <end position="599"/>
    </location>
</feature>
<evidence type="ECO:0000256" key="1">
    <source>
        <dbReference type="SAM" id="MobiDB-lite"/>
    </source>
</evidence>
<evidence type="ECO:0000313" key="4">
    <source>
        <dbReference type="Proteomes" id="UP001530315"/>
    </source>
</evidence>
<feature type="region of interest" description="Disordered" evidence="1">
    <location>
        <begin position="51"/>
        <end position="97"/>
    </location>
</feature>
<feature type="domain" description="Mitochondrial splicing suppressor 51-like C-terminal" evidence="2">
    <location>
        <begin position="338"/>
        <end position="473"/>
    </location>
</feature>
<dbReference type="PANTHER" id="PTHR28069:SF2">
    <property type="entry name" value="GH20023P"/>
    <property type="match status" value="1"/>
</dbReference>
<feature type="region of interest" description="Disordered" evidence="1">
    <location>
        <begin position="241"/>
        <end position="294"/>
    </location>
</feature>
<dbReference type="PANTHER" id="PTHR28069">
    <property type="entry name" value="GH20023P"/>
    <property type="match status" value="1"/>
</dbReference>
<feature type="compositionally biased region" description="Basic residues" evidence="1">
    <location>
        <begin position="608"/>
        <end position="617"/>
    </location>
</feature>
<feature type="compositionally biased region" description="Basic and acidic residues" evidence="1">
    <location>
        <begin position="190"/>
        <end position="203"/>
    </location>
</feature>
<dbReference type="Pfam" id="PF20179">
    <property type="entry name" value="MSS51_C"/>
    <property type="match status" value="1"/>
</dbReference>
<comment type="caution">
    <text evidence="3">The sequence shown here is derived from an EMBL/GenBank/DDBJ whole genome shotgun (WGS) entry which is preliminary data.</text>
</comment>
<feature type="region of interest" description="Disordered" evidence="1">
    <location>
        <begin position="566"/>
        <end position="617"/>
    </location>
</feature>
<proteinExistence type="predicted"/>
<evidence type="ECO:0000313" key="3">
    <source>
        <dbReference type="EMBL" id="KAL3764493.1"/>
    </source>
</evidence>
<organism evidence="3 4">
    <name type="scientific">Stephanodiscus triporus</name>
    <dbReference type="NCBI Taxonomy" id="2934178"/>
    <lineage>
        <taxon>Eukaryota</taxon>
        <taxon>Sar</taxon>
        <taxon>Stramenopiles</taxon>
        <taxon>Ochrophyta</taxon>
        <taxon>Bacillariophyta</taxon>
        <taxon>Coscinodiscophyceae</taxon>
        <taxon>Thalassiosirophycidae</taxon>
        <taxon>Stephanodiscales</taxon>
        <taxon>Stephanodiscaceae</taxon>
        <taxon>Stephanodiscus</taxon>
    </lineage>
</organism>
<dbReference type="InterPro" id="IPR046824">
    <property type="entry name" value="Mss51-like_C"/>
</dbReference>
<reference evidence="3 4" key="1">
    <citation type="submission" date="2024-10" db="EMBL/GenBank/DDBJ databases">
        <title>Updated reference genomes for cyclostephanoid diatoms.</title>
        <authorList>
            <person name="Roberts W.R."/>
            <person name="Alverson A.J."/>
        </authorList>
    </citation>
    <scope>NUCLEOTIDE SEQUENCE [LARGE SCALE GENOMIC DNA]</scope>
    <source>
        <strain evidence="3 4">AJA276-08</strain>
    </source>
</reference>
<keyword evidence="4" id="KW-1185">Reference proteome</keyword>
<sequence>MDLLASLGLGTDLPEQSTRLTSHPGIIKALDNDDDDVRLGFNRCLRCGVRLSSSSSSDDDDCDENDDEGDAPVDDGVPPPSTTTDKKRPTPVGGKKTRCGGCGRVAYCSPSCAAADARPSSDAQDDDYDGGDEIGGWGGGCGHSPVICSLLALCDDDEDAEDEFYRGGGGAGGGGGGDSGKRRKRRRRIGDRGKSGGGRRREAARYRVWTERESYPATLFNVLSEGPDWFVEAITRRLRRNADVRSPRAPKSTTTTTTADDVKRRGKRDRSSALFGVGSAREEREEEGGGATREGRREVVLHVVGASADSELWGWDGKRVVSGGGGGGRNGDEEGEDVHVTNAYAEASANLSSYLEDLLQIRSVSIRCVFVGPDCPPANASVVRLPIPDSRSSTLTIETHRCDYGGGGGDDARRQRLELPAPDAIVFFNPGFSCTDYDWSDALSAASSWPTGGPTPFLIATNTEIEGYADVGYMLDGGHVDPRSLPADVLEAMDRLPVADDVRRRRSDDDDDDDDDDDHRSEGAFLFRMNPYAGLRVRQSGTMGNDLYVKNRWIVCGLFRGGGLTEKRKDGKPFADGDDDGGEEKARKRRRDEARHEGPNGKGGAKNATKRKNPALI</sequence>
<protein>
    <recommendedName>
        <fullName evidence="2">Mitochondrial splicing suppressor 51-like C-terminal domain-containing protein</fullName>
    </recommendedName>
</protein>
<name>A0ABD3MKQ7_9STRA</name>
<feature type="compositionally biased region" description="Basic and acidic residues" evidence="1">
    <location>
        <begin position="566"/>
        <end position="575"/>
    </location>
</feature>
<gene>
    <name evidence="3" type="ORF">ACHAW5_004756</name>
</gene>
<feature type="compositionally biased region" description="Acidic residues" evidence="1">
    <location>
        <begin position="57"/>
        <end position="73"/>
    </location>
</feature>